<name>A0AAN4URF3_9RHOB</name>
<dbReference type="EMBL" id="BNAB01000008">
    <property type="protein sequence ID" value="GHE02202.1"/>
    <property type="molecule type" value="Genomic_DNA"/>
</dbReference>
<reference evidence="2" key="1">
    <citation type="journal article" date="2014" name="Int. J. Syst. Evol. Microbiol.">
        <title>Complete genome sequence of Corynebacterium casei LMG S-19264T (=DSM 44701T), isolated from a smear-ripened cheese.</title>
        <authorList>
            <consortium name="US DOE Joint Genome Institute (JGI-PGF)"/>
            <person name="Walter F."/>
            <person name="Albersmeier A."/>
            <person name="Kalinowski J."/>
            <person name="Ruckert C."/>
        </authorList>
    </citation>
    <scope>NUCLEOTIDE SEQUENCE</scope>
    <source>
        <strain evidence="2">CGMCC 1.10859</strain>
    </source>
</reference>
<protein>
    <recommendedName>
        <fullName evidence="1">Transposase DDE domain-containing protein</fullName>
    </recommendedName>
</protein>
<evidence type="ECO:0000259" key="1">
    <source>
        <dbReference type="Pfam" id="PF13737"/>
    </source>
</evidence>
<feature type="domain" description="Transposase DDE" evidence="1">
    <location>
        <begin position="2"/>
        <end position="53"/>
    </location>
</feature>
<accession>A0AAN4URF3</accession>
<dbReference type="Proteomes" id="UP000634647">
    <property type="component" value="Unassembled WGS sequence"/>
</dbReference>
<dbReference type="Pfam" id="PF13737">
    <property type="entry name" value="DDE_Tnp_1_5"/>
    <property type="match status" value="1"/>
</dbReference>
<reference evidence="2" key="2">
    <citation type="submission" date="2023-06" db="EMBL/GenBank/DDBJ databases">
        <authorList>
            <person name="Sun Q."/>
            <person name="Zhou Y."/>
        </authorList>
    </citation>
    <scope>NUCLEOTIDE SEQUENCE</scope>
    <source>
        <strain evidence="2">CGMCC 1.10859</strain>
    </source>
</reference>
<comment type="caution">
    <text evidence="2">The sequence shown here is derived from an EMBL/GenBank/DDBJ whole genome shotgun (WGS) entry which is preliminary data.</text>
</comment>
<gene>
    <name evidence="2" type="ORF">GCM10008024_20870</name>
</gene>
<organism evidence="2 3">
    <name type="scientific">Allgaiera indica</name>
    <dbReference type="NCBI Taxonomy" id="765699"/>
    <lineage>
        <taxon>Bacteria</taxon>
        <taxon>Pseudomonadati</taxon>
        <taxon>Pseudomonadota</taxon>
        <taxon>Alphaproteobacteria</taxon>
        <taxon>Rhodobacterales</taxon>
        <taxon>Paracoccaceae</taxon>
        <taxon>Allgaiera</taxon>
    </lineage>
</organism>
<proteinExistence type="predicted"/>
<evidence type="ECO:0000313" key="2">
    <source>
        <dbReference type="EMBL" id="GHE02202.1"/>
    </source>
</evidence>
<dbReference type="InterPro" id="IPR025668">
    <property type="entry name" value="Tnp_DDE_dom"/>
</dbReference>
<evidence type="ECO:0000313" key="3">
    <source>
        <dbReference type="Proteomes" id="UP000634647"/>
    </source>
</evidence>
<sequence>MSSILQMAGLDGPVPDFSTLSRRQKTITVEISSRRAAGPLNLLVAGTGIKFLGDGEWLARKHGAHRRRQYRKVHLAMDTGSGDTWPWNSRQAARATAPSCRTCWTRSRRIRRSAP</sequence>
<dbReference type="AlphaFoldDB" id="A0AAN4URF3"/>